<gene>
    <name evidence="1" type="ORF">Lisr_2790</name>
</gene>
<proteinExistence type="predicted"/>
<evidence type="ECO:0000313" key="2">
    <source>
        <dbReference type="Proteomes" id="UP000054761"/>
    </source>
</evidence>
<protein>
    <submittedName>
        <fullName evidence="1">Uncharacterized protein</fullName>
    </submittedName>
</protein>
<sequence>MASLPKTALRRNKLKDLTAGPAAPKSGHVVTQVEFVDFDGCKKKGFFKPLDETYPELLAKISVATSVIIRMLLGERAAEDRLVYDEDDKIVGTVSIALEGFKPFNYGSEPIPEHPQKKEEVNPSYETLMQHNVMELLFFSWFLGNDDLHPKNIGLKGLIDWDMFFYALTEIIKGPRAFGSSPEGKIELPSSDFANFPVLQETKLTHWATHQYPHNYYYPKRYGNYDQFIELSKNPIFKDESLPNGQITAQEQLFTAALKALVIFQPEVLEKQLRDALGKEPLNYTELSLEKKGELEKKFPTLFTSETDKQPFVSFMCGLYQLYYDELYRNVVFFKGCEKNISDVPVPGFAQFLYQHPSAFKSVEKWGLAQNKKRKEQEDKTRRFSNEDNLELKSEVACAPPLEKATKTDVCNKRQLKEDKLKLRYHQVWRDSYLGCMKNILKKAKELSNELLLELSLKGHEIILTDSEDSEIKPEDSSIHAAWQLLPAFKEINSTDIDEHIDCDKNSDMRKGLLALIDLNNQLFVATNNYYHTDLNELVHLKNSQFIRKLREISSKYFDEVIPKLGENTSYADKCGHLASELERFCGMVHFSAHMNTTDKVSLSVVPVKEIWPKHTDEKVINDCLHALFNWAKSLDAMTLSDKICKIIDEDYSGGLLSNRMRAEPVKTYLRESMKESGDDRLAFILSSGNKTGNGALNTCLIDQLIRDMLKATQHDFNVCLPSVRSAIDDKTFALDFYTEAAIKYAKNDNRFRHIYSDYALRAVNDALYSWVEELEHKRFSDLTKSALSKYEQSKSWFTTSRRSEVEKYFSISSNAHILARIFMNGGFETTSLNTILFNTLLDTMQKEIPLDKEQLQKANNHFVMRLTQEYRPHFISSIKSIAEEKLHQYPSKETVVLKSFV</sequence>
<reference evidence="1 2" key="1">
    <citation type="submission" date="2015-11" db="EMBL/GenBank/DDBJ databases">
        <title>Genomic analysis of 38 Legionella species identifies large and diverse effector repertoires.</title>
        <authorList>
            <person name="Burstein D."/>
            <person name="Amaro F."/>
            <person name="Zusman T."/>
            <person name="Lifshitz Z."/>
            <person name="Cohen O."/>
            <person name="Gilbert J.A."/>
            <person name="Pupko T."/>
            <person name="Shuman H.A."/>
            <person name="Segal G."/>
        </authorList>
    </citation>
    <scope>NUCLEOTIDE SEQUENCE [LARGE SCALE GENOMIC DNA]</scope>
    <source>
        <strain evidence="1 2">Bercovier 4</strain>
    </source>
</reference>
<comment type="caution">
    <text evidence="1">The sequence shown here is derived from an EMBL/GenBank/DDBJ whole genome shotgun (WGS) entry which is preliminary data.</text>
</comment>
<keyword evidence="2" id="KW-1185">Reference proteome</keyword>
<dbReference type="EMBL" id="LNYH01000151">
    <property type="protein sequence ID" value="KTD14014.1"/>
    <property type="molecule type" value="Genomic_DNA"/>
</dbReference>
<evidence type="ECO:0000313" key="1">
    <source>
        <dbReference type="EMBL" id="KTD14014.1"/>
    </source>
</evidence>
<name>A0A0W0V1N3_9GAMM</name>
<dbReference type="PATRIC" id="fig|454.4.peg.3063"/>
<dbReference type="OrthoDB" id="5649225at2"/>
<organism evidence="1 2">
    <name type="scientific">Legionella israelensis</name>
    <dbReference type="NCBI Taxonomy" id="454"/>
    <lineage>
        <taxon>Bacteria</taxon>
        <taxon>Pseudomonadati</taxon>
        <taxon>Pseudomonadota</taxon>
        <taxon>Gammaproteobacteria</taxon>
        <taxon>Legionellales</taxon>
        <taxon>Legionellaceae</taxon>
        <taxon>Legionella</taxon>
    </lineage>
</organism>
<accession>A0A0W0V1N3</accession>
<dbReference type="STRING" id="454.Lisr_2790"/>
<dbReference type="Proteomes" id="UP000054761">
    <property type="component" value="Unassembled WGS sequence"/>
</dbReference>
<dbReference type="AlphaFoldDB" id="A0A0W0V1N3"/>
<dbReference type="RefSeq" id="WP_058503057.1">
    <property type="nucleotide sequence ID" value="NZ_CAAAJA010000018.1"/>
</dbReference>